<name>A0A1Y6CR36_9BACT</name>
<dbReference type="RefSeq" id="WP_132324396.1">
    <property type="nucleotide sequence ID" value="NZ_FWZT01000027.1"/>
</dbReference>
<reference evidence="2" key="1">
    <citation type="submission" date="2017-04" db="EMBL/GenBank/DDBJ databases">
        <authorList>
            <person name="Varghese N."/>
            <person name="Submissions S."/>
        </authorList>
    </citation>
    <scope>NUCLEOTIDE SEQUENCE [LARGE SCALE GENOMIC DNA]</scope>
    <source>
        <strain evidence="2">RKEM611</strain>
    </source>
</reference>
<accession>A0A1Y6CR36</accession>
<organism evidence="1 2">
    <name type="scientific">Pseudobacteriovorax antillogorgiicola</name>
    <dbReference type="NCBI Taxonomy" id="1513793"/>
    <lineage>
        <taxon>Bacteria</taxon>
        <taxon>Pseudomonadati</taxon>
        <taxon>Bdellovibrionota</taxon>
        <taxon>Oligoflexia</taxon>
        <taxon>Oligoflexales</taxon>
        <taxon>Pseudobacteriovoracaceae</taxon>
        <taxon>Pseudobacteriovorax</taxon>
    </lineage>
</organism>
<dbReference type="OrthoDB" id="5298951at2"/>
<evidence type="ECO:0000313" key="2">
    <source>
        <dbReference type="Proteomes" id="UP000192907"/>
    </source>
</evidence>
<proteinExistence type="predicted"/>
<dbReference type="EMBL" id="FWZT01000027">
    <property type="protein sequence ID" value="SMF72675.1"/>
    <property type="molecule type" value="Genomic_DNA"/>
</dbReference>
<evidence type="ECO:0000313" key="1">
    <source>
        <dbReference type="EMBL" id="SMF72675.1"/>
    </source>
</evidence>
<keyword evidence="2" id="KW-1185">Reference proteome</keyword>
<dbReference type="STRING" id="1513793.SAMN06296036_12726"/>
<dbReference type="Proteomes" id="UP000192907">
    <property type="component" value="Unassembled WGS sequence"/>
</dbReference>
<dbReference type="AlphaFoldDB" id="A0A1Y6CR36"/>
<protein>
    <recommendedName>
        <fullName evidence="3">Protein ImuB</fullName>
    </recommendedName>
</protein>
<evidence type="ECO:0008006" key="3">
    <source>
        <dbReference type="Google" id="ProtNLM"/>
    </source>
</evidence>
<gene>
    <name evidence="1" type="ORF">SAMN06296036_12726</name>
</gene>
<sequence>MKQVLLFPELDQPELNYEQLFLAIVCRRQDDKLYSKLAELSPKVMPWVDGIYLVDLGFCSNYWKTLAAQSRRECIDLWKELLQKSLPDNSYYGALSPHPWRSLLLAYTLEEVGMKGLFHIDGMQGKNIFPHVSWELWWRTAEELGENSIKQKLMTSAQRQKFRQNLRKMQIAMKRLACQKPIHIQHMQPPQMKRRYGDIICDLWAWSYHNKQSQMIDSLETTDRFPWQDYTPEEKPRIKRNLDFPLLEWSVIEELLRDDLNCICLSPSFNEGQHIMSLEWRLVLHDLSEVTIPVFFRNPHHLHDETPHQRTALLQIQYQFEEYQRSCQDRYQEVEQVPPPIVSWVLEIKHCLARTPSLNHLFDEHQPETQDLFRLENQVAAPLTSYQLVDHWVPEDSYKMNHQPGETGLQVTDSSLACKRPLFTYRKPQPFKQGRQGGMWKFTERTMDKWWLSQSQNVRRDYYQYVREDEKYWVFRDIKGHWYIHGIFA</sequence>